<protein>
    <recommendedName>
        <fullName evidence="6 9">UDP-glucose 4-epimerase</fullName>
        <ecNumber evidence="5 9">5.1.3.2</ecNumber>
    </recommendedName>
</protein>
<comment type="pathway">
    <text evidence="3 9">Carbohydrate metabolism; galactose metabolism.</text>
</comment>
<comment type="cofactor">
    <cofactor evidence="2 9">
        <name>NAD(+)</name>
        <dbReference type="ChEBI" id="CHEBI:57540"/>
    </cofactor>
</comment>
<evidence type="ECO:0000256" key="2">
    <source>
        <dbReference type="ARBA" id="ARBA00001911"/>
    </source>
</evidence>
<evidence type="ECO:0000259" key="10">
    <source>
        <dbReference type="Pfam" id="PF16363"/>
    </source>
</evidence>
<dbReference type="PRINTS" id="PR01713">
    <property type="entry name" value="NUCEPIMERASE"/>
</dbReference>
<evidence type="ECO:0000256" key="3">
    <source>
        <dbReference type="ARBA" id="ARBA00004947"/>
    </source>
</evidence>
<dbReference type="Gene3D" id="3.40.50.720">
    <property type="entry name" value="NAD(P)-binding Rossmann-like Domain"/>
    <property type="match status" value="1"/>
</dbReference>
<dbReference type="Proteomes" id="UP001549146">
    <property type="component" value="Unassembled WGS sequence"/>
</dbReference>
<dbReference type="InterPro" id="IPR036291">
    <property type="entry name" value="NAD(P)-bd_dom_sf"/>
</dbReference>
<gene>
    <name evidence="11" type="ORF">ABID46_001772</name>
</gene>
<evidence type="ECO:0000256" key="6">
    <source>
        <dbReference type="ARBA" id="ARBA00018569"/>
    </source>
</evidence>
<name>A0ABV2LUE6_9FLAO</name>
<dbReference type="CDD" id="cd05247">
    <property type="entry name" value="UDP_G4E_1_SDR_e"/>
    <property type="match status" value="1"/>
</dbReference>
<feature type="domain" description="NAD(P)-binding" evidence="10">
    <location>
        <begin position="6"/>
        <end position="327"/>
    </location>
</feature>
<evidence type="ECO:0000313" key="11">
    <source>
        <dbReference type="EMBL" id="MET3732185.1"/>
    </source>
</evidence>
<reference evidence="11 12" key="1">
    <citation type="submission" date="2024-06" db="EMBL/GenBank/DDBJ databases">
        <title>Genomic Encyclopedia of Type Strains, Phase IV (KMG-IV): sequencing the most valuable type-strain genomes for metagenomic binning, comparative biology and taxonomic classification.</title>
        <authorList>
            <person name="Goeker M."/>
        </authorList>
    </citation>
    <scope>NUCLEOTIDE SEQUENCE [LARGE SCALE GENOMIC DNA]</scope>
    <source>
        <strain evidence="11 12">DSM 29388</strain>
    </source>
</reference>
<keyword evidence="9" id="KW-0119">Carbohydrate metabolism</keyword>
<evidence type="ECO:0000256" key="7">
    <source>
        <dbReference type="ARBA" id="ARBA00023027"/>
    </source>
</evidence>
<comment type="caution">
    <text evidence="11">The sequence shown here is derived from an EMBL/GenBank/DDBJ whole genome shotgun (WGS) entry which is preliminary data.</text>
</comment>
<dbReference type="InterPro" id="IPR016040">
    <property type="entry name" value="NAD(P)-bd_dom"/>
</dbReference>
<accession>A0ABV2LUE6</accession>
<evidence type="ECO:0000256" key="9">
    <source>
        <dbReference type="RuleBase" id="RU366046"/>
    </source>
</evidence>
<dbReference type="PANTHER" id="PTHR43725:SF47">
    <property type="entry name" value="UDP-GLUCOSE 4-EPIMERASE"/>
    <property type="match status" value="1"/>
</dbReference>
<keyword evidence="7 9" id="KW-0520">NAD</keyword>
<dbReference type="GO" id="GO:0003978">
    <property type="term" value="F:UDP-glucose 4-epimerase activity"/>
    <property type="evidence" value="ECO:0007669"/>
    <property type="project" value="UniProtKB-EC"/>
</dbReference>
<sequence length="338" mass="37710">MNKNILVTGGLGYIGSHTVVALQEAGYDVIIIDDLSNSELFVLDRIEQITGIKPAFHQIDLKDEKLVHEFFQNQKVDGVIHFAAHKAVGESVQKPLMYHKNNLLGLINVLEAMNENKVDHFLFSSSCTVYGQADKMPIDESAPIKKAESPYAKTKQMGEEILEDFVQSFDKNVISLRYFNPVGAHPTGLIGELPKGVPNNLVPFVTQTAAGMRDFLSVFGSDYPTRDGTAIRDYIYVCDLADAHVKGLTRLIEKKNQEGLEVFNLGTGIGSTVLEVVQAFERVNNLKLKYKLVDRRAGDIVEAFADNAKAEKELGWKPTTDLDECMRTAWKWQKGLDF</sequence>
<proteinExistence type="inferred from homology"/>
<evidence type="ECO:0000313" key="12">
    <source>
        <dbReference type="Proteomes" id="UP001549146"/>
    </source>
</evidence>
<dbReference type="Gene3D" id="3.90.25.10">
    <property type="entry name" value="UDP-galactose 4-epimerase, domain 1"/>
    <property type="match status" value="1"/>
</dbReference>
<dbReference type="NCBIfam" id="TIGR01179">
    <property type="entry name" value="galE"/>
    <property type="match status" value="1"/>
</dbReference>
<dbReference type="InterPro" id="IPR005886">
    <property type="entry name" value="UDP_G4E"/>
</dbReference>
<dbReference type="EMBL" id="JBEPMO010000009">
    <property type="protein sequence ID" value="MET3732185.1"/>
    <property type="molecule type" value="Genomic_DNA"/>
</dbReference>
<comment type="similarity">
    <text evidence="4 9">Belongs to the NAD(P)-dependent epimerase/dehydratase family.</text>
</comment>
<organism evidence="11 12">
    <name type="scientific">Moheibacter stercoris</name>
    <dbReference type="NCBI Taxonomy" id="1628251"/>
    <lineage>
        <taxon>Bacteria</taxon>
        <taxon>Pseudomonadati</taxon>
        <taxon>Bacteroidota</taxon>
        <taxon>Flavobacteriia</taxon>
        <taxon>Flavobacteriales</taxon>
        <taxon>Weeksellaceae</taxon>
        <taxon>Moheibacter</taxon>
    </lineage>
</organism>
<keyword evidence="12" id="KW-1185">Reference proteome</keyword>
<evidence type="ECO:0000256" key="4">
    <source>
        <dbReference type="ARBA" id="ARBA00007637"/>
    </source>
</evidence>
<evidence type="ECO:0000256" key="1">
    <source>
        <dbReference type="ARBA" id="ARBA00000083"/>
    </source>
</evidence>
<evidence type="ECO:0000256" key="8">
    <source>
        <dbReference type="ARBA" id="ARBA00023235"/>
    </source>
</evidence>
<keyword evidence="8 9" id="KW-0413">Isomerase</keyword>
<dbReference type="RefSeq" id="WP_354509162.1">
    <property type="nucleotide sequence ID" value="NZ_JBEPMO010000009.1"/>
</dbReference>
<dbReference type="PANTHER" id="PTHR43725">
    <property type="entry name" value="UDP-GLUCOSE 4-EPIMERASE"/>
    <property type="match status" value="1"/>
</dbReference>
<dbReference type="EC" id="5.1.3.2" evidence="5 9"/>
<dbReference type="Pfam" id="PF16363">
    <property type="entry name" value="GDP_Man_Dehyd"/>
    <property type="match status" value="1"/>
</dbReference>
<dbReference type="SUPFAM" id="SSF51735">
    <property type="entry name" value="NAD(P)-binding Rossmann-fold domains"/>
    <property type="match status" value="1"/>
</dbReference>
<evidence type="ECO:0000256" key="5">
    <source>
        <dbReference type="ARBA" id="ARBA00013189"/>
    </source>
</evidence>
<comment type="catalytic activity">
    <reaction evidence="1 9">
        <text>UDP-alpha-D-glucose = UDP-alpha-D-galactose</text>
        <dbReference type="Rhea" id="RHEA:22168"/>
        <dbReference type="ChEBI" id="CHEBI:58885"/>
        <dbReference type="ChEBI" id="CHEBI:66914"/>
        <dbReference type="EC" id="5.1.3.2"/>
    </reaction>
</comment>
<comment type="subunit">
    <text evidence="9">Homodimer.</text>
</comment>